<dbReference type="OrthoDB" id="19232at2759"/>
<dbReference type="InterPro" id="IPR016024">
    <property type="entry name" value="ARM-type_fold"/>
</dbReference>
<organism evidence="3 4">
    <name type="scientific">Strongylocentrotus purpuratus</name>
    <name type="common">Purple sea urchin</name>
    <dbReference type="NCBI Taxonomy" id="7668"/>
    <lineage>
        <taxon>Eukaryota</taxon>
        <taxon>Metazoa</taxon>
        <taxon>Echinodermata</taxon>
        <taxon>Eleutherozoa</taxon>
        <taxon>Echinozoa</taxon>
        <taxon>Echinoidea</taxon>
        <taxon>Euechinoidea</taxon>
        <taxon>Echinacea</taxon>
        <taxon>Camarodonta</taxon>
        <taxon>Echinidea</taxon>
        <taxon>Strongylocentrotidae</taxon>
        <taxon>Strongylocentrotus</taxon>
    </lineage>
</organism>
<feature type="region of interest" description="Disordered" evidence="2">
    <location>
        <begin position="358"/>
        <end position="379"/>
    </location>
</feature>
<dbReference type="FunCoup" id="A0A7M7NPI7">
    <property type="interactions" value="1176"/>
</dbReference>
<evidence type="ECO:0000256" key="1">
    <source>
        <dbReference type="ARBA" id="ARBA00010216"/>
    </source>
</evidence>
<evidence type="ECO:0000313" key="3">
    <source>
        <dbReference type="EnsemblMetazoa" id="XP_030839332"/>
    </source>
</evidence>
<dbReference type="KEGG" id="spu:587950"/>
<dbReference type="InterPro" id="IPR049152">
    <property type="entry name" value="EFR3-like_ARM"/>
</dbReference>
<dbReference type="InterPro" id="IPR051851">
    <property type="entry name" value="EFR3_Homologs"/>
</dbReference>
<protein>
    <recommendedName>
        <fullName evidence="5">Protein EFR3 homolog B</fullName>
    </recommendedName>
</protein>
<dbReference type="InParanoid" id="A0A7M7NPI7"/>
<dbReference type="PANTHER" id="PTHR12444:SF8">
    <property type="entry name" value="PROTEIN EFR3 HOMOLOG CMP44E"/>
    <property type="match status" value="1"/>
</dbReference>
<reference evidence="3" key="2">
    <citation type="submission" date="2021-01" db="UniProtKB">
        <authorList>
            <consortium name="EnsemblMetazoa"/>
        </authorList>
    </citation>
    <scope>IDENTIFICATION</scope>
</reference>
<evidence type="ECO:0000313" key="4">
    <source>
        <dbReference type="Proteomes" id="UP000007110"/>
    </source>
</evidence>
<dbReference type="RefSeq" id="XP_030839332.1">
    <property type="nucleotide sequence ID" value="XM_030983472.1"/>
</dbReference>
<dbReference type="OMA" id="VGTKYQT"/>
<dbReference type="GeneID" id="587950"/>
<name>A0A7M7NPI7_STRPU</name>
<sequence>MPGCCNCFAACKPRYKRLVDNIYPDTAEEGLVRSNMEKLTFYAVSHNEKLDRIGSYLAQRLDRDVYRQRIGYVLISMQALDQLLLACHAQTLNLFVESFLKMVHKLLESNNIELQVYGTQSFVKFANIEEDTPSYHRRYDFFISKFSSMCYNNNENMSVRRKIRIAGLKGIQGVIRKTVSDELQVKIWEKQHMEKIVPSLLFNMQEGFERYKGVACQETTKDQSHESPVSDNVEERPAALAETCLRNVMCSAAYNNIHSVLKPVLRHLDLHEIWLPTDFAVKVFKVIMYSMQSQYLYVAPHYLLLHLDENMNNSPRIKRSIVEVLKQTVAIAADGAVGTSVLEVFNTLLRHLRSSVEKRLSGGGHTPSPKPNRQVTQDVDEREEALFEEAIIDTIGAFASILPDYQKIEIMMFIMGKIPLPRPTGSQEHLGRDSAIYSKGEGDLLLQSILLKSLLEVGRKYVTVSMASTFPASFMQPLLNMSVVPDPDIRYTVQEILQTLIDRHDNTNKLRRNIAIPRNISELNLRVEKPSRQDISFLRKNGADIQWHIYENLRCRANKCENYVAIFTTLALLCVEFGTDDILVDLVKVSLALQDMVCDNDCKLSPIHRCAVHALVARYLNLISQLTAIPALGQHVWSVIDTRQKTAPYLLPPFNVDNNQRKVPSQPLASSVLFQKDAISDGLRSSGHDVSRLNTPFIHEPSVEYRPRSGADVGSVHIELESAQSSPTGIRKHPQELVTFESLKKVLTPMTVVDGCTGEEEREKRLAILSMFQNSSLDQLAATAEQRSEKWYKKLNDILDTVVKTPLSPAGSPVRADPSTPAVFHSVPTYEMTFPELCVY</sequence>
<evidence type="ECO:0000256" key="2">
    <source>
        <dbReference type="SAM" id="MobiDB-lite"/>
    </source>
</evidence>
<dbReference type="SUPFAM" id="SSF48371">
    <property type="entry name" value="ARM repeat"/>
    <property type="match status" value="1"/>
</dbReference>
<dbReference type="EnsemblMetazoa" id="XM_030983472">
    <property type="protein sequence ID" value="XP_030839332"/>
    <property type="gene ID" value="LOC587950"/>
</dbReference>
<reference evidence="4" key="1">
    <citation type="submission" date="2015-02" db="EMBL/GenBank/DDBJ databases">
        <title>Genome sequencing for Strongylocentrotus purpuratus.</title>
        <authorList>
            <person name="Murali S."/>
            <person name="Liu Y."/>
            <person name="Vee V."/>
            <person name="English A."/>
            <person name="Wang M."/>
            <person name="Skinner E."/>
            <person name="Han Y."/>
            <person name="Muzny D.M."/>
            <person name="Worley K.C."/>
            <person name="Gibbs R.A."/>
        </authorList>
    </citation>
    <scope>NUCLEOTIDE SEQUENCE</scope>
</reference>
<proteinExistence type="inferred from homology"/>
<comment type="similarity">
    <text evidence="1">Belongs to the EFR3 family.</text>
</comment>
<dbReference type="Pfam" id="PF21052">
    <property type="entry name" value="EFR3_ARM"/>
    <property type="match status" value="1"/>
</dbReference>
<dbReference type="PANTHER" id="PTHR12444">
    <property type="entry name" value="PROTEIN EFR3 HOMOLOG CMP44E"/>
    <property type="match status" value="1"/>
</dbReference>
<keyword evidence="4" id="KW-1185">Reference proteome</keyword>
<dbReference type="GO" id="GO:0072659">
    <property type="term" value="P:protein localization to plasma membrane"/>
    <property type="evidence" value="ECO:0000318"/>
    <property type="project" value="GO_Central"/>
</dbReference>
<dbReference type="Proteomes" id="UP000007110">
    <property type="component" value="Unassembled WGS sequence"/>
</dbReference>
<dbReference type="GO" id="GO:0005886">
    <property type="term" value="C:plasma membrane"/>
    <property type="evidence" value="ECO:0000318"/>
    <property type="project" value="GO_Central"/>
</dbReference>
<accession>A0A7M7NPI7</accession>
<dbReference type="AlphaFoldDB" id="A0A7M7NPI7"/>
<evidence type="ECO:0008006" key="5">
    <source>
        <dbReference type="Google" id="ProtNLM"/>
    </source>
</evidence>